<evidence type="ECO:0008006" key="7">
    <source>
        <dbReference type="Google" id="ProtNLM"/>
    </source>
</evidence>
<dbReference type="AlphaFoldDB" id="A0A9D5CFP3"/>
<comment type="similarity">
    <text evidence="1">Belongs to the ICR family.</text>
</comment>
<evidence type="ECO:0000313" key="5">
    <source>
        <dbReference type="EMBL" id="KAJ0971828.1"/>
    </source>
</evidence>
<keyword evidence="6" id="KW-1185">Reference proteome</keyword>
<feature type="compositionally biased region" description="Basic and acidic residues" evidence="4">
    <location>
        <begin position="37"/>
        <end position="50"/>
    </location>
</feature>
<feature type="compositionally biased region" description="Basic and acidic residues" evidence="4">
    <location>
        <begin position="77"/>
        <end position="88"/>
    </location>
</feature>
<evidence type="ECO:0000256" key="2">
    <source>
        <dbReference type="ARBA" id="ARBA00023054"/>
    </source>
</evidence>
<dbReference type="PANTHER" id="PTHR34224">
    <property type="entry name" value="INTERACTOR OF CONSTITUTIVE ACTIVE ROPS 2, CHLOROPLASTIC-RELATED"/>
    <property type="match status" value="1"/>
</dbReference>
<feature type="coiled-coil region" evidence="3">
    <location>
        <begin position="202"/>
        <end position="292"/>
    </location>
</feature>
<dbReference type="EMBL" id="JAGGNH010000005">
    <property type="protein sequence ID" value="KAJ0971828.1"/>
    <property type="molecule type" value="Genomic_DNA"/>
</dbReference>
<sequence>MPRSRGTEMPQKQSPRAPLHLKTTVSSENNSAHRSKPRSDDRRSPRSPLHEKKRGTKVADLETKLSYAEEELKKLKEQLASSEAEREVAQIQLKEAMKHLPVPASPATPEPSLDLPKESNEEQSEEGENENINTTDVFEVVSESSIPTEPVGEEQQDKENHVSVSEENQEFVKDEEISKTVIEVDENHECKEQDGDPESKELLELRNKLAEAEKIVENLSAENENLKMQVTEVAADVAAAQAKEEELGLKLGSMGDELKEIRSRAEQLKEQLEMAEKGKVVLEAEMRRLKVQTEQWRKAAETAAAVLANDDGIRLGMNGRRVAERCGSMEKHFGGYVASMESPVMAGEEDDEVFGGGKRKGGGGMRMFGDLWKKKSQQNK</sequence>
<comment type="caution">
    <text evidence="5">The sequence shown here is derived from an EMBL/GenBank/DDBJ whole genome shotgun (WGS) entry which is preliminary data.</text>
</comment>
<dbReference type="PANTHER" id="PTHR34224:SF2">
    <property type="entry name" value="INTERACTOR OF CONSTITUTIVE ACTIVE ROPS 4"/>
    <property type="match status" value="1"/>
</dbReference>
<dbReference type="Proteomes" id="UP001085076">
    <property type="component" value="Miscellaneous, Linkage group lg05"/>
</dbReference>
<feature type="region of interest" description="Disordered" evidence="4">
    <location>
        <begin position="348"/>
        <end position="380"/>
    </location>
</feature>
<feature type="compositionally biased region" description="Polar residues" evidence="4">
    <location>
        <begin position="23"/>
        <end position="32"/>
    </location>
</feature>
<dbReference type="InterPro" id="IPR029688">
    <property type="entry name" value="ICR"/>
</dbReference>
<feature type="region of interest" description="Disordered" evidence="4">
    <location>
        <begin position="77"/>
        <end position="199"/>
    </location>
</feature>
<evidence type="ECO:0000256" key="1">
    <source>
        <dbReference type="ARBA" id="ARBA00009778"/>
    </source>
</evidence>
<keyword evidence="2 3" id="KW-0175">Coiled coil</keyword>
<protein>
    <recommendedName>
        <fullName evidence="7">Interactor of constitutive active ROPs 1</fullName>
    </recommendedName>
</protein>
<feature type="region of interest" description="Disordered" evidence="4">
    <location>
        <begin position="1"/>
        <end position="64"/>
    </location>
</feature>
<dbReference type="OrthoDB" id="782896at2759"/>
<reference evidence="5" key="2">
    <citation type="journal article" date="2022" name="Hortic Res">
        <title>The genome of Dioscorea zingiberensis sheds light on the biosynthesis, origin and evolution of the medicinally important diosgenin saponins.</title>
        <authorList>
            <person name="Li Y."/>
            <person name="Tan C."/>
            <person name="Li Z."/>
            <person name="Guo J."/>
            <person name="Li S."/>
            <person name="Chen X."/>
            <person name="Wang C."/>
            <person name="Dai X."/>
            <person name="Yang H."/>
            <person name="Song W."/>
            <person name="Hou L."/>
            <person name="Xu J."/>
            <person name="Tong Z."/>
            <person name="Xu A."/>
            <person name="Yuan X."/>
            <person name="Wang W."/>
            <person name="Yang Q."/>
            <person name="Chen L."/>
            <person name="Sun Z."/>
            <person name="Wang K."/>
            <person name="Pan B."/>
            <person name="Chen J."/>
            <person name="Bao Y."/>
            <person name="Liu F."/>
            <person name="Qi X."/>
            <person name="Gang D.R."/>
            <person name="Wen J."/>
            <person name="Li J."/>
        </authorList>
    </citation>
    <scope>NUCLEOTIDE SEQUENCE</scope>
    <source>
        <strain evidence="5">Dzin_1.0</strain>
    </source>
</reference>
<feature type="compositionally biased region" description="Basic and acidic residues" evidence="4">
    <location>
        <begin position="185"/>
        <end position="199"/>
    </location>
</feature>
<accession>A0A9D5CFP3</accession>
<gene>
    <name evidence="5" type="ORF">J5N97_019787</name>
</gene>
<evidence type="ECO:0000256" key="4">
    <source>
        <dbReference type="SAM" id="MobiDB-lite"/>
    </source>
</evidence>
<evidence type="ECO:0000256" key="3">
    <source>
        <dbReference type="SAM" id="Coils"/>
    </source>
</evidence>
<reference evidence="5" key="1">
    <citation type="submission" date="2021-03" db="EMBL/GenBank/DDBJ databases">
        <authorList>
            <person name="Li Z."/>
            <person name="Yang C."/>
        </authorList>
    </citation>
    <scope>NUCLEOTIDE SEQUENCE</scope>
    <source>
        <strain evidence="5">Dzin_1.0</strain>
        <tissue evidence="5">Leaf</tissue>
    </source>
</reference>
<organism evidence="5 6">
    <name type="scientific">Dioscorea zingiberensis</name>
    <dbReference type="NCBI Taxonomy" id="325984"/>
    <lineage>
        <taxon>Eukaryota</taxon>
        <taxon>Viridiplantae</taxon>
        <taxon>Streptophyta</taxon>
        <taxon>Embryophyta</taxon>
        <taxon>Tracheophyta</taxon>
        <taxon>Spermatophyta</taxon>
        <taxon>Magnoliopsida</taxon>
        <taxon>Liliopsida</taxon>
        <taxon>Dioscoreales</taxon>
        <taxon>Dioscoreaceae</taxon>
        <taxon>Dioscorea</taxon>
    </lineage>
</organism>
<proteinExistence type="inferred from homology"/>
<name>A0A9D5CFP3_9LILI</name>
<evidence type="ECO:0000313" key="6">
    <source>
        <dbReference type="Proteomes" id="UP001085076"/>
    </source>
</evidence>